<dbReference type="Proteomes" id="UP001521184">
    <property type="component" value="Unassembled WGS sequence"/>
</dbReference>
<comment type="caution">
    <text evidence="6">The sequence shown here is derived from an EMBL/GenBank/DDBJ whole genome shotgun (WGS) entry which is preliminary data.</text>
</comment>
<keyword evidence="5" id="KW-1133">Transmembrane helix</keyword>
<protein>
    <submittedName>
        <fullName evidence="6">Uncharacterized protein</fullName>
    </submittedName>
</protein>
<dbReference type="EMBL" id="JAKEKT020000120">
    <property type="protein sequence ID" value="KAL1635200.1"/>
    <property type="molecule type" value="Genomic_DNA"/>
</dbReference>
<evidence type="ECO:0000313" key="7">
    <source>
        <dbReference type="Proteomes" id="UP001521184"/>
    </source>
</evidence>
<dbReference type="PANTHER" id="PTHR24305">
    <property type="entry name" value="CYTOCHROME P450"/>
    <property type="match status" value="1"/>
</dbReference>
<dbReference type="InterPro" id="IPR001128">
    <property type="entry name" value="Cyt_P450"/>
</dbReference>
<dbReference type="CDD" id="cd11060">
    <property type="entry name" value="CYP57A1-like"/>
    <property type="match status" value="1"/>
</dbReference>
<keyword evidence="4" id="KW-0408">Iron</keyword>
<name>A0ABR3T6J2_9PEZI</name>
<evidence type="ECO:0000256" key="3">
    <source>
        <dbReference type="ARBA" id="ARBA00022723"/>
    </source>
</evidence>
<dbReference type="PANTHER" id="PTHR24305:SF232">
    <property type="entry name" value="P450, PUTATIVE (EUROFUNG)-RELATED"/>
    <property type="match status" value="1"/>
</dbReference>
<feature type="transmembrane region" description="Helical" evidence="5">
    <location>
        <begin position="26"/>
        <end position="41"/>
    </location>
</feature>
<keyword evidence="3" id="KW-0479">Metal-binding</keyword>
<dbReference type="Gene3D" id="1.10.630.10">
    <property type="entry name" value="Cytochrome P450"/>
    <property type="match status" value="1"/>
</dbReference>
<keyword evidence="5" id="KW-0472">Membrane</keyword>
<sequence>MKVDLERTSGSGTQAALSYLRSHPSYVFYAFCVFVVVRFFYNRYASPLRHYPGPFLASGTRLWKLCVTLQMHQETAYINLHKKYGPIVRTSPRSLSFARPAAARQILSAGKGFHKTPFYAVFPPPGNPDIFTETREAAHALKRRAAGPSYAMAAMQGLADRVEAVIGMLGRRLDGFCTSTTAGVGEKGKVVVDMGAWLHFFAFDVLGEVAFGRPWGFLAEGRDVEGCIEAIDESQRYNGAVGQLPPLDWALRRNPVWRAWQALVPGAQPLVTRIAREELGKRRLGGGEEGKTAAEGEGRDLLAQLLRAHEKDPVRFTEQDVFAVTHGAIFAGSDSTASTMQSFLHHVLRDARIHARLVAEIDAATHSAKLSSPTVIAFNEAQQHLPYFQACLREAMRLRPAVGLAMARRVPAGGAEIDGAGRLPAGTELDVHAWAVHRDVDMFGSDAGVFRPERWLEDGERARVMDRHMFQVSE</sequence>
<accession>A0ABR3T6J2</accession>
<comment type="cofactor">
    <cofactor evidence="1">
        <name>heme</name>
        <dbReference type="ChEBI" id="CHEBI:30413"/>
    </cofactor>
</comment>
<proteinExistence type="inferred from homology"/>
<evidence type="ECO:0000313" key="6">
    <source>
        <dbReference type="EMBL" id="KAL1635200.1"/>
    </source>
</evidence>
<dbReference type="InterPro" id="IPR036396">
    <property type="entry name" value="Cyt_P450_sf"/>
</dbReference>
<evidence type="ECO:0000256" key="4">
    <source>
        <dbReference type="ARBA" id="ARBA00023004"/>
    </source>
</evidence>
<gene>
    <name evidence="6" type="ORF">SLS58_010370</name>
</gene>
<keyword evidence="7" id="KW-1185">Reference proteome</keyword>
<evidence type="ECO:0000256" key="2">
    <source>
        <dbReference type="ARBA" id="ARBA00010617"/>
    </source>
</evidence>
<keyword evidence="5" id="KW-0812">Transmembrane</keyword>
<dbReference type="Pfam" id="PF00067">
    <property type="entry name" value="p450"/>
    <property type="match status" value="1"/>
</dbReference>
<dbReference type="InterPro" id="IPR050121">
    <property type="entry name" value="Cytochrome_P450_monoxygenase"/>
</dbReference>
<comment type="similarity">
    <text evidence="2">Belongs to the cytochrome P450 family.</text>
</comment>
<dbReference type="SUPFAM" id="SSF48264">
    <property type="entry name" value="Cytochrome P450"/>
    <property type="match status" value="1"/>
</dbReference>
<reference evidence="6 7" key="1">
    <citation type="journal article" date="2023" name="Plant Dis.">
        <title>First Report of Diplodia intermedia Causing Canker and Dieback Diseases on Apple Trees in Canada.</title>
        <authorList>
            <person name="Ellouze W."/>
            <person name="Ilyukhin E."/>
            <person name="Sulman M."/>
            <person name="Ali S."/>
        </authorList>
    </citation>
    <scope>NUCLEOTIDE SEQUENCE [LARGE SCALE GENOMIC DNA]</scope>
    <source>
        <strain evidence="6 7">M45-28</strain>
    </source>
</reference>
<organism evidence="6 7">
    <name type="scientific">Diplodia intermedia</name>
    <dbReference type="NCBI Taxonomy" id="856260"/>
    <lineage>
        <taxon>Eukaryota</taxon>
        <taxon>Fungi</taxon>
        <taxon>Dikarya</taxon>
        <taxon>Ascomycota</taxon>
        <taxon>Pezizomycotina</taxon>
        <taxon>Dothideomycetes</taxon>
        <taxon>Dothideomycetes incertae sedis</taxon>
        <taxon>Botryosphaeriales</taxon>
        <taxon>Botryosphaeriaceae</taxon>
        <taxon>Diplodia</taxon>
    </lineage>
</organism>
<evidence type="ECO:0000256" key="5">
    <source>
        <dbReference type="SAM" id="Phobius"/>
    </source>
</evidence>
<evidence type="ECO:0000256" key="1">
    <source>
        <dbReference type="ARBA" id="ARBA00001971"/>
    </source>
</evidence>